<feature type="domain" description="O-antigen ligase-related" evidence="6">
    <location>
        <begin position="259"/>
        <end position="401"/>
    </location>
</feature>
<evidence type="ECO:0000256" key="5">
    <source>
        <dbReference type="SAM" id="Phobius"/>
    </source>
</evidence>
<dbReference type="Proteomes" id="UP000636891">
    <property type="component" value="Unassembled WGS sequence"/>
</dbReference>
<evidence type="ECO:0000256" key="4">
    <source>
        <dbReference type="ARBA" id="ARBA00023136"/>
    </source>
</evidence>
<keyword evidence="8" id="KW-1185">Reference proteome</keyword>
<dbReference type="RefSeq" id="WP_118657026.1">
    <property type="nucleotide sequence ID" value="NZ_JACOOK010000005.1"/>
</dbReference>
<keyword evidence="3 5" id="KW-1133">Transmembrane helix</keyword>
<accession>A0ABR7CNY3</accession>
<proteinExistence type="predicted"/>
<comment type="caution">
    <text evidence="7">The sequence shown here is derived from an EMBL/GenBank/DDBJ whole genome shotgun (WGS) entry which is preliminary data.</text>
</comment>
<feature type="transmembrane region" description="Helical" evidence="5">
    <location>
        <begin position="140"/>
        <end position="159"/>
    </location>
</feature>
<feature type="transmembrane region" description="Helical" evidence="5">
    <location>
        <begin position="62"/>
        <end position="79"/>
    </location>
</feature>
<comment type="subcellular location">
    <subcellularLocation>
        <location evidence="1">Membrane</location>
        <topology evidence="1">Multi-pass membrane protein</topology>
    </subcellularLocation>
</comment>
<evidence type="ECO:0000256" key="1">
    <source>
        <dbReference type="ARBA" id="ARBA00004141"/>
    </source>
</evidence>
<feature type="transmembrane region" description="Helical" evidence="5">
    <location>
        <begin position="36"/>
        <end position="55"/>
    </location>
</feature>
<evidence type="ECO:0000259" key="6">
    <source>
        <dbReference type="Pfam" id="PF04932"/>
    </source>
</evidence>
<evidence type="ECO:0000256" key="3">
    <source>
        <dbReference type="ARBA" id="ARBA00022989"/>
    </source>
</evidence>
<dbReference type="PANTHER" id="PTHR37422:SF13">
    <property type="entry name" value="LIPOPOLYSACCHARIDE BIOSYNTHESIS PROTEIN PA4999-RELATED"/>
    <property type="match status" value="1"/>
</dbReference>
<dbReference type="Pfam" id="PF04932">
    <property type="entry name" value="Wzy_C"/>
    <property type="match status" value="1"/>
</dbReference>
<name>A0ABR7CNY3_9BACT</name>
<dbReference type="EMBL" id="JACOOK010000005">
    <property type="protein sequence ID" value="MBC5617362.1"/>
    <property type="molecule type" value="Genomic_DNA"/>
</dbReference>
<sequence>MKSSGAIKERPRFFVIVVLLLGVLVVNELLVRAGTVQGVAFMLLPVFALLGFAFALRPHATLWLYIAVNYYILGLTRYVDLKGGMLMMGFSVLLLVVLFVSQWLGKVEWRRGFNQLTLYWTIWFVYCTVLAFLPSAHFDAWMIAINLYAFIPLLLVFAVPIIFRRYRDLKIFLFVFSLLTLTAVCKALWQKTVGFDTAEKIFLYQEGGASTHIIWSGTRYFSFFTDAANFGSGMVFSMVVFSIASVYVRGWLRFYYLAVAVAAAYGFGLSGTRSAVIVPFVGYALYILTTKNKRILLAGVVTLAILFGFFKFTHIGDGNVMIYRIRSAFNPTEDASFQVRLENQERLRRVMADKPFGVGLGLGGGKASRFDDTAVTSWIATDSWYVMVWVETGAVGAVLYLVLHALILGVGAWRIMFRIRDPQLKGLLGALLAGAGGMMAGCYANEIMNFPNGPMVYICEAFVFAGCWYDRELAARKQKELSHGDEA</sequence>
<evidence type="ECO:0000313" key="7">
    <source>
        <dbReference type="EMBL" id="MBC5617362.1"/>
    </source>
</evidence>
<keyword evidence="2 5" id="KW-0812">Transmembrane</keyword>
<dbReference type="InterPro" id="IPR007016">
    <property type="entry name" value="O-antigen_ligase-rel_domated"/>
</dbReference>
<reference evidence="7 8" key="1">
    <citation type="submission" date="2020-08" db="EMBL/GenBank/DDBJ databases">
        <title>Genome public.</title>
        <authorList>
            <person name="Liu C."/>
            <person name="Sun Q."/>
        </authorList>
    </citation>
    <scope>NUCLEOTIDE SEQUENCE [LARGE SCALE GENOMIC DNA]</scope>
    <source>
        <strain evidence="7 8">New-7</strain>
    </source>
</reference>
<dbReference type="PANTHER" id="PTHR37422">
    <property type="entry name" value="TEICHURONIC ACID BIOSYNTHESIS PROTEIN TUAE"/>
    <property type="match status" value="1"/>
</dbReference>
<feature type="transmembrane region" description="Helical" evidence="5">
    <location>
        <begin position="85"/>
        <end position="104"/>
    </location>
</feature>
<feature type="transmembrane region" description="Helical" evidence="5">
    <location>
        <begin position="228"/>
        <end position="248"/>
    </location>
</feature>
<feature type="transmembrane region" description="Helical" evidence="5">
    <location>
        <begin position="171"/>
        <end position="189"/>
    </location>
</feature>
<dbReference type="GO" id="GO:0016874">
    <property type="term" value="F:ligase activity"/>
    <property type="evidence" value="ECO:0007669"/>
    <property type="project" value="UniProtKB-KW"/>
</dbReference>
<feature type="transmembrane region" description="Helical" evidence="5">
    <location>
        <begin position="295"/>
        <end position="313"/>
    </location>
</feature>
<keyword evidence="7" id="KW-0436">Ligase</keyword>
<feature type="transmembrane region" description="Helical" evidence="5">
    <location>
        <begin position="454"/>
        <end position="470"/>
    </location>
</feature>
<organism evidence="7 8">
    <name type="scientific">Alistipes hominis</name>
    <dbReference type="NCBI Taxonomy" id="2763015"/>
    <lineage>
        <taxon>Bacteria</taxon>
        <taxon>Pseudomonadati</taxon>
        <taxon>Bacteroidota</taxon>
        <taxon>Bacteroidia</taxon>
        <taxon>Bacteroidales</taxon>
        <taxon>Rikenellaceae</taxon>
        <taxon>Alistipes</taxon>
    </lineage>
</organism>
<evidence type="ECO:0000313" key="8">
    <source>
        <dbReference type="Proteomes" id="UP000636891"/>
    </source>
</evidence>
<evidence type="ECO:0000256" key="2">
    <source>
        <dbReference type="ARBA" id="ARBA00022692"/>
    </source>
</evidence>
<keyword evidence="4 5" id="KW-0472">Membrane</keyword>
<dbReference type="InterPro" id="IPR051533">
    <property type="entry name" value="WaaL-like"/>
</dbReference>
<gene>
    <name evidence="7" type="ORF">H8S08_10095</name>
</gene>
<feature type="transmembrane region" description="Helical" evidence="5">
    <location>
        <begin position="116"/>
        <end position="134"/>
    </location>
</feature>
<feature type="transmembrane region" description="Helical" evidence="5">
    <location>
        <begin position="394"/>
        <end position="415"/>
    </location>
</feature>
<feature type="transmembrane region" description="Helical" evidence="5">
    <location>
        <begin position="254"/>
        <end position="283"/>
    </location>
</feature>
<protein>
    <submittedName>
        <fullName evidence="7">O-antigen ligase family protein</fullName>
    </submittedName>
</protein>
<feature type="transmembrane region" description="Helical" evidence="5">
    <location>
        <begin position="12"/>
        <end position="30"/>
    </location>
</feature>